<dbReference type="PANTHER" id="PTHR14513">
    <property type="entry name" value="PROTECTION OF TELOMERES 1"/>
    <property type="match status" value="1"/>
</dbReference>
<feature type="region of interest" description="Disordered" evidence="9">
    <location>
        <begin position="356"/>
        <end position="408"/>
    </location>
</feature>
<feature type="compositionally biased region" description="Acidic residues" evidence="9">
    <location>
        <begin position="511"/>
        <end position="529"/>
    </location>
</feature>
<evidence type="ECO:0000256" key="7">
    <source>
        <dbReference type="ARBA" id="ARBA00023125"/>
    </source>
</evidence>
<dbReference type="Proteomes" id="UP001590951">
    <property type="component" value="Unassembled WGS sequence"/>
</dbReference>
<evidence type="ECO:0000259" key="10">
    <source>
        <dbReference type="SMART" id="SM00976"/>
    </source>
</evidence>
<feature type="domain" description="Telomeric single stranded DNA binding POT1/Cdc13" evidence="10">
    <location>
        <begin position="9"/>
        <end position="146"/>
    </location>
</feature>
<keyword evidence="5" id="KW-0158">Chromosome</keyword>
<evidence type="ECO:0000256" key="2">
    <source>
        <dbReference type="ARBA" id="ARBA00004574"/>
    </source>
</evidence>
<dbReference type="Pfam" id="PF02765">
    <property type="entry name" value="POT1"/>
    <property type="match status" value="1"/>
</dbReference>
<dbReference type="CDD" id="cd04497">
    <property type="entry name" value="hPOT1_OB1_like"/>
    <property type="match status" value="1"/>
</dbReference>
<dbReference type="Gene3D" id="2.40.50.140">
    <property type="entry name" value="Nucleic acid-binding proteins"/>
    <property type="match status" value="2"/>
</dbReference>
<evidence type="ECO:0000256" key="6">
    <source>
        <dbReference type="ARBA" id="ARBA00022895"/>
    </source>
</evidence>
<comment type="similarity">
    <text evidence="3">Belongs to the telombin family.</text>
</comment>
<protein>
    <recommendedName>
        <fullName evidence="4">Protection of telomeres protein 1</fullName>
    </recommendedName>
</protein>
<dbReference type="InterPro" id="IPR012340">
    <property type="entry name" value="NA-bd_OB-fold"/>
</dbReference>
<evidence type="ECO:0000256" key="3">
    <source>
        <dbReference type="ARBA" id="ARBA00008442"/>
    </source>
</evidence>
<keyword evidence="8" id="KW-0539">Nucleus</keyword>
<feature type="region of interest" description="Disordered" evidence="9">
    <location>
        <begin position="505"/>
        <end position="529"/>
    </location>
</feature>
<keyword evidence="7" id="KW-0238">DNA-binding</keyword>
<dbReference type="InterPro" id="IPR032042">
    <property type="entry name" value="POT1PC"/>
</dbReference>
<evidence type="ECO:0000313" key="11">
    <source>
        <dbReference type="EMBL" id="KAL2053003.1"/>
    </source>
</evidence>
<proteinExistence type="inferred from homology"/>
<reference evidence="11 12" key="1">
    <citation type="submission" date="2024-09" db="EMBL/GenBank/DDBJ databases">
        <title>Rethinking Asexuality: The Enigmatic Case of Functional Sexual Genes in Lepraria (Stereocaulaceae).</title>
        <authorList>
            <person name="Doellman M."/>
            <person name="Sun Y."/>
            <person name="Barcenas-Pena A."/>
            <person name="Lumbsch H.T."/>
            <person name="Grewe F."/>
        </authorList>
    </citation>
    <scope>NUCLEOTIDE SEQUENCE [LARGE SCALE GENOMIC DNA]</scope>
    <source>
        <strain evidence="11 12">Grewe 0041</strain>
    </source>
</reference>
<dbReference type="InterPro" id="IPR011564">
    <property type="entry name" value="Telomer_end-bd_POT1/Cdc13"/>
</dbReference>
<gene>
    <name evidence="11" type="ORF">ABVK25_006640</name>
</gene>
<evidence type="ECO:0000256" key="4">
    <source>
        <dbReference type="ARBA" id="ARBA00015253"/>
    </source>
</evidence>
<comment type="subcellular location">
    <subcellularLocation>
        <location evidence="2">Chromosome</location>
        <location evidence="2">Telomere</location>
    </subcellularLocation>
    <subcellularLocation>
        <location evidence="1">Nucleus</location>
    </subcellularLocation>
</comment>
<evidence type="ECO:0000256" key="5">
    <source>
        <dbReference type="ARBA" id="ARBA00022454"/>
    </source>
</evidence>
<comment type="caution">
    <text evidence="11">The sequence shown here is derived from an EMBL/GenBank/DDBJ whole genome shotgun (WGS) entry which is preliminary data.</text>
</comment>
<feature type="region of interest" description="Disordered" evidence="9">
    <location>
        <begin position="648"/>
        <end position="671"/>
    </location>
</feature>
<keyword evidence="6" id="KW-0779">Telomere</keyword>
<name>A0ABR4BAY6_9LECA</name>
<keyword evidence="12" id="KW-1185">Reference proteome</keyword>
<evidence type="ECO:0000256" key="8">
    <source>
        <dbReference type="ARBA" id="ARBA00023242"/>
    </source>
</evidence>
<sequence>MSSAIPPNFVHLNSALSRQNAEVNIMGTVTDFLAPGRSRGTDWMCSFSVTDSSYGGICNEGLKIRFFRPMENELPTIRGIGDVVLLRGIKIKEWSGMTIGLSTRTTSLAVFPSSSIQETAPQTALQLNNVKGPRAPARTFSEIQYSINLCNSCDRSAFTGPASTPYSSSIVTSPNRALSGTMPRREKFSLIKDLQIDTYYDLVGQVVKVYPSNGCVELYITDYTENRLLFNHEWEQDDVDGSGREGDQYNYAPRKSTNRKWPGPPGYRTLTVTLFPPHSYFGQQNLTENAFVHLRNVHIKWSKDSKMEGVLHSDRRYPDRVDISLLQNNADDDRVKDVLRRKRHLAKKFSAQSEEFVANARGQKRKEMEEEKPLSKTAARKKRNLKKEKLANTKAQDIENGDDRENQASNANFSLKDQLDDNAPPLKAQKQGLNSNVHCSHHLITPRPLSSILSLDNHTNSTPSGTSYSLPFQNVKSRATVRIIDFFPSDIADFAVTCPKSSEYDILSDREDNESGGEIEDSSEDVDSEVGDGRWEWRFGLVLEDASGPKNGAKATMDVYVAGQDAEFLLKLDAEDLRKSPTTLATLREKLSLLWGNLEEQKPRNSSALRQIDANSRSLNKKEAQQNRPFQCCLKEYGVKKRIEQHVEEVERDSGNEGGSESEGQSGQERTNFKSNWTWERRWRMFGCTII</sequence>
<evidence type="ECO:0000256" key="9">
    <source>
        <dbReference type="SAM" id="MobiDB-lite"/>
    </source>
</evidence>
<dbReference type="EMBL" id="JBHFEH010000023">
    <property type="protein sequence ID" value="KAL2053003.1"/>
    <property type="molecule type" value="Genomic_DNA"/>
</dbReference>
<feature type="region of interest" description="Disordered" evidence="9">
    <location>
        <begin position="239"/>
        <end position="263"/>
    </location>
</feature>
<evidence type="ECO:0000256" key="1">
    <source>
        <dbReference type="ARBA" id="ARBA00004123"/>
    </source>
</evidence>
<dbReference type="SMART" id="SM00976">
    <property type="entry name" value="Telo_bind"/>
    <property type="match status" value="1"/>
</dbReference>
<dbReference type="PANTHER" id="PTHR14513:SF0">
    <property type="entry name" value="PROTECTION OF TELOMERES PROTEIN 1"/>
    <property type="match status" value="1"/>
</dbReference>
<dbReference type="SUPFAM" id="SSF50249">
    <property type="entry name" value="Nucleic acid-binding proteins"/>
    <property type="match status" value="2"/>
</dbReference>
<accession>A0ABR4BAY6</accession>
<evidence type="ECO:0000313" key="12">
    <source>
        <dbReference type="Proteomes" id="UP001590951"/>
    </source>
</evidence>
<organism evidence="11 12">
    <name type="scientific">Lepraria finkii</name>
    <dbReference type="NCBI Taxonomy" id="1340010"/>
    <lineage>
        <taxon>Eukaryota</taxon>
        <taxon>Fungi</taxon>
        <taxon>Dikarya</taxon>
        <taxon>Ascomycota</taxon>
        <taxon>Pezizomycotina</taxon>
        <taxon>Lecanoromycetes</taxon>
        <taxon>OSLEUM clade</taxon>
        <taxon>Lecanoromycetidae</taxon>
        <taxon>Lecanorales</taxon>
        <taxon>Lecanorineae</taxon>
        <taxon>Stereocaulaceae</taxon>
        <taxon>Lepraria</taxon>
    </lineage>
</organism>
<dbReference type="InterPro" id="IPR028389">
    <property type="entry name" value="POT1"/>
</dbReference>
<feature type="compositionally biased region" description="Basic and acidic residues" evidence="9">
    <location>
        <begin position="365"/>
        <end position="374"/>
    </location>
</feature>
<dbReference type="Pfam" id="PF16686">
    <property type="entry name" value="POT1PC"/>
    <property type="match status" value="1"/>
</dbReference>